<evidence type="ECO:0000313" key="1">
    <source>
        <dbReference type="EMBL" id="KAJ0089757.1"/>
    </source>
</evidence>
<dbReference type="Proteomes" id="UP001164250">
    <property type="component" value="Chromosome 8"/>
</dbReference>
<organism evidence="1 2">
    <name type="scientific">Pistacia atlantica</name>
    <dbReference type="NCBI Taxonomy" id="434234"/>
    <lineage>
        <taxon>Eukaryota</taxon>
        <taxon>Viridiplantae</taxon>
        <taxon>Streptophyta</taxon>
        <taxon>Embryophyta</taxon>
        <taxon>Tracheophyta</taxon>
        <taxon>Spermatophyta</taxon>
        <taxon>Magnoliopsida</taxon>
        <taxon>eudicotyledons</taxon>
        <taxon>Gunneridae</taxon>
        <taxon>Pentapetalae</taxon>
        <taxon>rosids</taxon>
        <taxon>malvids</taxon>
        <taxon>Sapindales</taxon>
        <taxon>Anacardiaceae</taxon>
        <taxon>Pistacia</taxon>
    </lineage>
</organism>
<sequence>MVPNLDLILLAFLHGSLIAFVLLLLVFLIVILMSLAFCLSLLSIIAIDLSTVYSTYSPYFETVEADLELGFFLFLCMILRYAIDIVSASQSWLQRVVPEFKEKGRHVITRMNAELLKARR</sequence>
<evidence type="ECO:0000313" key="2">
    <source>
        <dbReference type="Proteomes" id="UP001164250"/>
    </source>
</evidence>
<protein>
    <submittedName>
        <fullName evidence="1">Uncharacterized protein</fullName>
    </submittedName>
</protein>
<gene>
    <name evidence="1" type="ORF">Patl1_12905</name>
</gene>
<reference evidence="2" key="1">
    <citation type="journal article" date="2023" name="G3 (Bethesda)">
        <title>Genome assembly and association tests identify interacting loci associated with vigor, precocity, and sex in interspecific pistachio rootstocks.</title>
        <authorList>
            <person name="Palmer W."/>
            <person name="Jacygrad E."/>
            <person name="Sagayaradj S."/>
            <person name="Cavanaugh K."/>
            <person name="Han R."/>
            <person name="Bertier L."/>
            <person name="Beede B."/>
            <person name="Kafkas S."/>
            <person name="Golino D."/>
            <person name="Preece J."/>
            <person name="Michelmore R."/>
        </authorList>
    </citation>
    <scope>NUCLEOTIDE SEQUENCE [LARGE SCALE GENOMIC DNA]</scope>
</reference>
<dbReference type="EMBL" id="CM047904">
    <property type="protein sequence ID" value="KAJ0089757.1"/>
    <property type="molecule type" value="Genomic_DNA"/>
</dbReference>
<keyword evidence="2" id="KW-1185">Reference proteome</keyword>
<accession>A0ACC1ASY6</accession>
<comment type="caution">
    <text evidence="1">The sequence shown here is derived from an EMBL/GenBank/DDBJ whole genome shotgun (WGS) entry which is preliminary data.</text>
</comment>
<name>A0ACC1ASY6_9ROSI</name>
<proteinExistence type="predicted"/>